<reference evidence="1" key="1">
    <citation type="submission" date="2021-01" db="EMBL/GenBank/DDBJ databases">
        <authorList>
            <person name="Kaushik A."/>
        </authorList>
    </citation>
    <scope>NUCLEOTIDE SEQUENCE</scope>
    <source>
        <strain evidence="1">AG4-RS23</strain>
    </source>
</reference>
<dbReference type="AlphaFoldDB" id="A0A8H3CZW2"/>
<evidence type="ECO:0000313" key="1">
    <source>
        <dbReference type="EMBL" id="CAE6501320.1"/>
    </source>
</evidence>
<evidence type="ECO:0008006" key="3">
    <source>
        <dbReference type="Google" id="ProtNLM"/>
    </source>
</evidence>
<dbReference type="EMBL" id="CAJMWY010003313">
    <property type="protein sequence ID" value="CAE6501320.1"/>
    <property type="molecule type" value="Genomic_DNA"/>
</dbReference>
<dbReference type="SUPFAM" id="SSF52047">
    <property type="entry name" value="RNI-like"/>
    <property type="match status" value="1"/>
</dbReference>
<dbReference type="OrthoDB" id="187139at2759"/>
<accession>A0A8H3CZW2</accession>
<protein>
    <recommendedName>
        <fullName evidence="3">F-box domain-containing protein</fullName>
    </recommendedName>
</protein>
<comment type="caution">
    <text evidence="1">The sequence shown here is derived from an EMBL/GenBank/DDBJ whole genome shotgun (WGS) entry which is preliminary data.</text>
</comment>
<dbReference type="Proteomes" id="UP000663861">
    <property type="component" value="Unassembled WGS sequence"/>
</dbReference>
<gene>
    <name evidence="1" type="ORF">RDB_LOCUS122867</name>
</gene>
<name>A0A8H3CZW2_9AGAM</name>
<sequence>MAIALGSHANAPISAGHTQHWEEAGTMLERAITTYLHSSQTFERTTPTLITNAPNLHERLDQQIEHVHVSMMQLLTESFASVARARNRLVPPINRIPTEILGQIFQLALSSAGNNQPMGSAIEATYRSLYNILGVCSIWKKVGLAHKPLWALVPIIDQRKPTRFRTEKAVNISLERTGESELHLAADILAVDLRQRASVLNRLAELRSRLRSINLRASSRGVIEHILGPLIQGLSPGSLKELSLNMHPPISSSPMTHEDESCFQGSQPTFWASFEQLLSSLRVLRLRRVVPRMANISFSNLVELRIQAFAFRDDTALRELLWSVATASQLRKLELITITIYNVQNVPTPPEYKIPFPLPNLQMLFLEDLREHVLQTVFFAIKSGAHRTVLSLSHLYKLAPDVFDLNPAIKSQTIDTLVLRGFRSWDTPDWITLISSVFNVIPAPRAICLDRVHLDRESLVGLTRRLDLSDSPTSFPNFHRIYISRSTIDYIGDLAAFISMLASHPLEEVVLGGHFNMAFSGSLEPYYSGSDDGERWQVEIARPDERTIPIKTWLQENVAKCTFIGSTEQVGFLSTEWKLW</sequence>
<organism evidence="1 2">
    <name type="scientific">Rhizoctonia solani</name>
    <dbReference type="NCBI Taxonomy" id="456999"/>
    <lineage>
        <taxon>Eukaryota</taxon>
        <taxon>Fungi</taxon>
        <taxon>Dikarya</taxon>
        <taxon>Basidiomycota</taxon>
        <taxon>Agaricomycotina</taxon>
        <taxon>Agaricomycetes</taxon>
        <taxon>Cantharellales</taxon>
        <taxon>Ceratobasidiaceae</taxon>
        <taxon>Rhizoctonia</taxon>
    </lineage>
</organism>
<evidence type="ECO:0000313" key="2">
    <source>
        <dbReference type="Proteomes" id="UP000663861"/>
    </source>
</evidence>
<proteinExistence type="predicted"/>